<accession>A0AAV9WT30</accession>
<keyword evidence="1" id="KW-1133">Transmembrane helix</keyword>
<protein>
    <submittedName>
        <fullName evidence="2">Uncharacterized protein</fullName>
    </submittedName>
</protein>
<keyword evidence="3" id="KW-1185">Reference proteome</keyword>
<dbReference type="AlphaFoldDB" id="A0AAV9WT30"/>
<sequence>MSLDVPSETGYKHKPRKHKRFATGYLPNQEEEVYLGVPEALAPMYVSLYVYIFLTTTLIVPRSSDRWEKLALKKFTTKEEFQV</sequence>
<comment type="caution">
    <text evidence="2">The sequence shown here is derived from an EMBL/GenBank/DDBJ whole genome shotgun (WGS) entry which is preliminary data.</text>
</comment>
<dbReference type="Proteomes" id="UP001365542">
    <property type="component" value="Unassembled WGS sequence"/>
</dbReference>
<gene>
    <name evidence="2" type="ORF">TWF694_005386</name>
</gene>
<keyword evidence="1" id="KW-0812">Transmembrane</keyword>
<keyword evidence="1" id="KW-0472">Membrane</keyword>
<evidence type="ECO:0000313" key="2">
    <source>
        <dbReference type="EMBL" id="KAK6525240.1"/>
    </source>
</evidence>
<evidence type="ECO:0000256" key="1">
    <source>
        <dbReference type="SAM" id="Phobius"/>
    </source>
</evidence>
<feature type="transmembrane region" description="Helical" evidence="1">
    <location>
        <begin position="40"/>
        <end position="60"/>
    </location>
</feature>
<proteinExistence type="predicted"/>
<dbReference type="EMBL" id="JAVHJO010000017">
    <property type="protein sequence ID" value="KAK6525240.1"/>
    <property type="molecule type" value="Genomic_DNA"/>
</dbReference>
<evidence type="ECO:0000313" key="3">
    <source>
        <dbReference type="Proteomes" id="UP001365542"/>
    </source>
</evidence>
<organism evidence="2 3">
    <name type="scientific">Orbilia ellipsospora</name>
    <dbReference type="NCBI Taxonomy" id="2528407"/>
    <lineage>
        <taxon>Eukaryota</taxon>
        <taxon>Fungi</taxon>
        <taxon>Dikarya</taxon>
        <taxon>Ascomycota</taxon>
        <taxon>Pezizomycotina</taxon>
        <taxon>Orbiliomycetes</taxon>
        <taxon>Orbiliales</taxon>
        <taxon>Orbiliaceae</taxon>
        <taxon>Orbilia</taxon>
    </lineage>
</organism>
<name>A0AAV9WT30_9PEZI</name>
<reference evidence="2 3" key="1">
    <citation type="submission" date="2019-10" db="EMBL/GenBank/DDBJ databases">
        <authorList>
            <person name="Palmer J.M."/>
        </authorList>
    </citation>
    <scope>NUCLEOTIDE SEQUENCE [LARGE SCALE GENOMIC DNA]</scope>
    <source>
        <strain evidence="2 3">TWF694</strain>
    </source>
</reference>